<keyword evidence="5" id="KW-0812">Transmembrane</keyword>
<dbReference type="PANTHER" id="PTHR30627:SF1">
    <property type="entry name" value="PEPTIDOGLYCAN D,D-TRANSPEPTIDASE FTSI"/>
    <property type="match status" value="1"/>
</dbReference>
<evidence type="ECO:0000256" key="5">
    <source>
        <dbReference type="SAM" id="Phobius"/>
    </source>
</evidence>
<dbReference type="CDD" id="cd06577">
    <property type="entry name" value="PASTA_pknB"/>
    <property type="match status" value="1"/>
</dbReference>
<dbReference type="Proteomes" id="UP001597079">
    <property type="component" value="Unassembled WGS sequence"/>
</dbReference>
<feature type="compositionally biased region" description="Basic residues" evidence="4">
    <location>
        <begin position="9"/>
        <end position="20"/>
    </location>
</feature>
<comment type="caution">
    <text evidence="7">The sequence shown here is derived from an EMBL/GenBank/DDBJ whole genome shotgun (WGS) entry which is preliminary data.</text>
</comment>
<dbReference type="SUPFAM" id="SSF56519">
    <property type="entry name" value="Penicillin binding protein dimerisation domain"/>
    <property type="match status" value="1"/>
</dbReference>
<evidence type="ECO:0000259" key="6">
    <source>
        <dbReference type="PROSITE" id="PS51178"/>
    </source>
</evidence>
<dbReference type="SUPFAM" id="SSF56601">
    <property type="entry name" value="beta-lactamase/transpeptidase-like"/>
    <property type="match status" value="1"/>
</dbReference>
<dbReference type="InterPro" id="IPR005311">
    <property type="entry name" value="PBP_dimer"/>
</dbReference>
<feature type="region of interest" description="Disordered" evidence="4">
    <location>
        <begin position="1"/>
        <end position="20"/>
    </location>
</feature>
<dbReference type="Pfam" id="PF03793">
    <property type="entry name" value="PASTA"/>
    <property type="match status" value="2"/>
</dbReference>
<comment type="subcellular location">
    <subcellularLocation>
        <location evidence="1">Membrane</location>
    </subcellularLocation>
</comment>
<accession>A0ABW4JNC0</accession>
<dbReference type="Pfam" id="PF03717">
    <property type="entry name" value="PBP_dimer"/>
    <property type="match status" value="1"/>
</dbReference>
<sequence>MSKYNSGWQRKKATQPRKQSKRSKKRLWVVQGGLILVLSTILWRVYDVQKVYGDQLEKNEKLAVDADNTLLAPRGAILDAQGNELAYDVPASYVDIKTADLKKYAAQIAAEIAPILGTSTSKVVNLLQEDSPWVRYPKPILATAQTKLQAAFDAHKWAPANKSVQWSADVTFSPTEQRLYPYDDFAANTIGFVEPDQKNQSDIVGVGGIEEKFNKQLSGTNGTVDFQRDAYGYPLPGSVHVTKKAQPGDNIQLTLDETIQGYVESEMAQLVKQYKPQHAAIIVTNPQTGAILAMSSAPSFNPNSYASASPDALYTNWAVNSSFEPGSTFKPFVLAAALATNSVSLYDTYMSGHTTVDGQTISDWDPAGWGVLTFQQALEESSNVGFAKIAEKLGWPNLDHYMNLFGFDKPTGVDLPDEASSILFKKSQQGELELATSGFGQGISVTPLQQVAAMGVIANGGKLMRPYVVSKITSPDGKVIKQVKPTVVRQNFIPQNVLNEVKNTMVLDVSDPKYGLDSSAKIAGYEVAGKTGTAQVANPKTGQYYSDRFITSFMGFAPAQDPQVEVYVTVDWPKTPEADTWGSSIAAPYAKAIMKETLDYDHIAPTGDVPSASADTPKGNQVQYVQTPNIVGLSQQAAKAKLSSMGLDSMFVGTSGTVEKQWPPVGVEVTKGSKMYGLLQHAEGSKVSVPNLTGLSLRDATNLLAALSLNISPTGNGFVTKQAVAAGTSVASGTAIPVTLSPQ</sequence>
<protein>
    <submittedName>
        <fullName evidence="7">Penicillin-binding transpeptidase domain-containing protein</fullName>
    </submittedName>
</protein>
<dbReference type="InterPro" id="IPR001460">
    <property type="entry name" value="PCN-bd_Tpept"/>
</dbReference>
<organism evidence="7 8">
    <name type="scientific">Alicyclobacillus fodiniaquatilis</name>
    <dbReference type="NCBI Taxonomy" id="1661150"/>
    <lineage>
        <taxon>Bacteria</taxon>
        <taxon>Bacillati</taxon>
        <taxon>Bacillota</taxon>
        <taxon>Bacilli</taxon>
        <taxon>Bacillales</taxon>
        <taxon>Alicyclobacillaceae</taxon>
        <taxon>Alicyclobacillus</taxon>
    </lineage>
</organism>
<dbReference type="InterPro" id="IPR005543">
    <property type="entry name" value="PASTA_dom"/>
</dbReference>
<gene>
    <name evidence="7" type="ORF">ACFSB2_21870</name>
</gene>
<dbReference type="Gene3D" id="3.40.710.10">
    <property type="entry name" value="DD-peptidase/beta-lactamase superfamily"/>
    <property type="match status" value="1"/>
</dbReference>
<dbReference type="Gene3D" id="3.90.1310.10">
    <property type="entry name" value="Penicillin-binding protein 2a (Domain 2)"/>
    <property type="match status" value="1"/>
</dbReference>
<dbReference type="Pfam" id="PF00905">
    <property type="entry name" value="Transpeptidase"/>
    <property type="match status" value="1"/>
</dbReference>
<dbReference type="CDD" id="cd06575">
    <property type="entry name" value="PASTA_Pbp2x-like_2"/>
    <property type="match status" value="1"/>
</dbReference>
<name>A0ABW4JNC0_9BACL</name>
<proteinExistence type="inferred from homology"/>
<keyword evidence="5" id="KW-1133">Transmembrane helix</keyword>
<keyword evidence="3 5" id="KW-0472">Membrane</keyword>
<evidence type="ECO:0000256" key="1">
    <source>
        <dbReference type="ARBA" id="ARBA00004370"/>
    </source>
</evidence>
<dbReference type="InterPro" id="IPR036138">
    <property type="entry name" value="PBP_dimer_sf"/>
</dbReference>
<keyword evidence="8" id="KW-1185">Reference proteome</keyword>
<comment type="similarity">
    <text evidence="2">Belongs to the transpeptidase family.</text>
</comment>
<dbReference type="PANTHER" id="PTHR30627">
    <property type="entry name" value="PEPTIDOGLYCAN D,D-TRANSPEPTIDASE"/>
    <property type="match status" value="1"/>
</dbReference>
<dbReference type="Gene3D" id="3.30.10.20">
    <property type="match status" value="1"/>
</dbReference>
<feature type="domain" description="PASTA" evidence="6">
    <location>
        <begin position="683"/>
        <end position="742"/>
    </location>
</feature>
<evidence type="ECO:0000313" key="8">
    <source>
        <dbReference type="Proteomes" id="UP001597079"/>
    </source>
</evidence>
<evidence type="ECO:0000256" key="3">
    <source>
        <dbReference type="ARBA" id="ARBA00023136"/>
    </source>
</evidence>
<dbReference type="EMBL" id="JBHUCX010000092">
    <property type="protein sequence ID" value="MFD1677325.1"/>
    <property type="molecule type" value="Genomic_DNA"/>
</dbReference>
<evidence type="ECO:0000256" key="2">
    <source>
        <dbReference type="ARBA" id="ARBA00007171"/>
    </source>
</evidence>
<dbReference type="PROSITE" id="PS51178">
    <property type="entry name" value="PASTA"/>
    <property type="match status" value="1"/>
</dbReference>
<reference evidence="8" key="1">
    <citation type="journal article" date="2019" name="Int. J. Syst. Evol. Microbiol.">
        <title>The Global Catalogue of Microorganisms (GCM) 10K type strain sequencing project: providing services to taxonomists for standard genome sequencing and annotation.</title>
        <authorList>
            <consortium name="The Broad Institute Genomics Platform"/>
            <consortium name="The Broad Institute Genome Sequencing Center for Infectious Disease"/>
            <person name="Wu L."/>
            <person name="Ma J."/>
        </authorList>
    </citation>
    <scope>NUCLEOTIDE SEQUENCE [LARGE SCALE GENOMIC DNA]</scope>
    <source>
        <strain evidence="8">CGMCC 1.12286</strain>
    </source>
</reference>
<dbReference type="SUPFAM" id="SSF54184">
    <property type="entry name" value="Penicillin-binding protein 2x (pbp-2x), c-terminal domain"/>
    <property type="match status" value="2"/>
</dbReference>
<dbReference type="InterPro" id="IPR050515">
    <property type="entry name" value="Beta-lactam/transpept"/>
</dbReference>
<evidence type="ECO:0000256" key="4">
    <source>
        <dbReference type="SAM" id="MobiDB-lite"/>
    </source>
</evidence>
<evidence type="ECO:0000313" key="7">
    <source>
        <dbReference type="EMBL" id="MFD1677325.1"/>
    </source>
</evidence>
<dbReference type="InterPro" id="IPR012338">
    <property type="entry name" value="Beta-lactam/transpept-like"/>
</dbReference>
<feature type="transmembrane region" description="Helical" evidence="5">
    <location>
        <begin position="27"/>
        <end position="46"/>
    </location>
</feature>
<dbReference type="RefSeq" id="WP_377945229.1">
    <property type="nucleotide sequence ID" value="NZ_JBHUCX010000092.1"/>
</dbReference>
<dbReference type="SMART" id="SM00740">
    <property type="entry name" value="PASTA"/>
    <property type="match status" value="2"/>
</dbReference>